<dbReference type="AlphaFoldDB" id="A0A4S2CTX7"/>
<evidence type="ECO:0000313" key="1">
    <source>
        <dbReference type="EMBL" id="TGY32347.1"/>
    </source>
</evidence>
<dbReference type="RefSeq" id="WP_037591384.1">
    <property type="nucleotide sequence ID" value="NZ_SRYW01000017.1"/>
</dbReference>
<protein>
    <submittedName>
        <fullName evidence="1">Uncharacterized protein</fullName>
    </submittedName>
</protein>
<evidence type="ECO:0000313" key="2">
    <source>
        <dbReference type="Proteomes" id="UP000306631"/>
    </source>
</evidence>
<dbReference type="Proteomes" id="UP000306631">
    <property type="component" value="Unassembled WGS sequence"/>
</dbReference>
<proteinExistence type="predicted"/>
<comment type="caution">
    <text evidence="1">The sequence shown here is derived from an EMBL/GenBank/DDBJ whole genome shotgun (WGS) entry which is preliminary data.</text>
</comment>
<organism evidence="1 2">
    <name type="scientific">Stenotrophomonas maltophilia</name>
    <name type="common">Pseudomonas maltophilia</name>
    <name type="synonym">Xanthomonas maltophilia</name>
    <dbReference type="NCBI Taxonomy" id="40324"/>
    <lineage>
        <taxon>Bacteria</taxon>
        <taxon>Pseudomonadati</taxon>
        <taxon>Pseudomonadota</taxon>
        <taxon>Gammaproteobacteria</taxon>
        <taxon>Lysobacterales</taxon>
        <taxon>Lysobacteraceae</taxon>
        <taxon>Stenotrophomonas</taxon>
        <taxon>Stenotrophomonas maltophilia group</taxon>
    </lineage>
</organism>
<reference evidence="1 2" key="1">
    <citation type="submission" date="2019-04" db="EMBL/GenBank/DDBJ databases">
        <title>Microbes associate with the intestines of laboratory mice.</title>
        <authorList>
            <person name="Navarre W."/>
            <person name="Wong E."/>
            <person name="Huang K."/>
            <person name="Tropini C."/>
            <person name="Ng K."/>
            <person name="Yu B."/>
        </authorList>
    </citation>
    <scope>NUCLEOTIDE SEQUENCE [LARGE SCALE GENOMIC DNA]</scope>
    <source>
        <strain evidence="1 2">NM62_B4-13</strain>
    </source>
</reference>
<dbReference type="EMBL" id="SRYW01000017">
    <property type="protein sequence ID" value="TGY32347.1"/>
    <property type="molecule type" value="Genomic_DNA"/>
</dbReference>
<accession>A0A4S2CTX7</accession>
<name>A0A4S2CTX7_STEMA</name>
<sequence length="68" mass="7848">MYLLAIAWVLLPLTTYAQIVPTWREEYDKRLKYGDLVESHKGEIFGEKVNLYDGTLSFSATDIAVHQE</sequence>
<gene>
    <name evidence="1" type="ORF">E5352_16410</name>
</gene>